<evidence type="ECO:0000259" key="8">
    <source>
        <dbReference type="PROSITE" id="PS50059"/>
    </source>
</evidence>
<dbReference type="PANTHER" id="PTHR43811">
    <property type="entry name" value="FKBP-TYPE PEPTIDYL-PROLYL CIS-TRANS ISOMERASE FKPA"/>
    <property type="match status" value="1"/>
</dbReference>
<dbReference type="EMBL" id="LLZZ01000155">
    <property type="protein sequence ID" value="KTA97915.1"/>
    <property type="molecule type" value="Genomic_DNA"/>
</dbReference>
<dbReference type="OrthoDB" id="77911at2759"/>
<comment type="similarity">
    <text evidence="2">Belongs to the FKBP-type PPIase family. FKBP3/4 subfamily.</text>
</comment>
<gene>
    <name evidence="10" type="ORF">AO440_004789</name>
    <name evidence="9" type="ORF">AO440_005254</name>
</gene>
<name>A0A0W0E437_CANGB</name>
<dbReference type="SUPFAM" id="SSF54534">
    <property type="entry name" value="FKBP-like"/>
    <property type="match status" value="1"/>
</dbReference>
<dbReference type="InterPro" id="IPR023566">
    <property type="entry name" value="PPIase_Fpr3/Fpr4-like"/>
</dbReference>
<evidence type="ECO:0000313" key="10">
    <source>
        <dbReference type="EMBL" id="KTB02954.1"/>
    </source>
</evidence>
<comment type="catalytic activity">
    <reaction evidence="1 5 6">
        <text>[protein]-peptidylproline (omega=180) = [protein]-peptidylproline (omega=0)</text>
        <dbReference type="Rhea" id="RHEA:16237"/>
        <dbReference type="Rhea" id="RHEA-COMP:10747"/>
        <dbReference type="Rhea" id="RHEA-COMP:10748"/>
        <dbReference type="ChEBI" id="CHEBI:83833"/>
        <dbReference type="ChEBI" id="CHEBI:83834"/>
        <dbReference type="EC" id="5.2.1.8"/>
    </reaction>
</comment>
<comment type="caution">
    <text evidence="9">The sequence shown here is derived from an EMBL/GenBank/DDBJ whole genome shotgun (WGS) entry which is preliminary data.</text>
</comment>
<dbReference type="GO" id="GO:0005730">
    <property type="term" value="C:nucleolus"/>
    <property type="evidence" value="ECO:0007669"/>
    <property type="project" value="TreeGrafter"/>
</dbReference>
<dbReference type="PROSITE" id="PS50059">
    <property type="entry name" value="FKBP_PPIASE"/>
    <property type="match status" value="1"/>
</dbReference>
<dbReference type="Gene3D" id="3.10.50.40">
    <property type="match status" value="1"/>
</dbReference>
<feature type="compositionally biased region" description="Acidic residues" evidence="7">
    <location>
        <begin position="110"/>
        <end position="134"/>
    </location>
</feature>
<dbReference type="FunFam" id="3.10.50.40:FF:000006">
    <property type="entry name" value="Peptidyl-prolyl cis-trans isomerase"/>
    <property type="match status" value="1"/>
</dbReference>
<dbReference type="GO" id="GO:0003755">
    <property type="term" value="F:peptidyl-prolyl cis-trans isomerase activity"/>
    <property type="evidence" value="ECO:0007669"/>
    <property type="project" value="UniProtKB-KW"/>
</dbReference>
<dbReference type="InterPro" id="IPR046357">
    <property type="entry name" value="PPIase_dom_sf"/>
</dbReference>
<accession>A0A0W0E437</accession>
<evidence type="ECO:0000256" key="2">
    <source>
        <dbReference type="ARBA" id="ARBA00007838"/>
    </source>
</evidence>
<dbReference type="Pfam" id="PF00254">
    <property type="entry name" value="FKBP_C"/>
    <property type="match status" value="1"/>
</dbReference>
<evidence type="ECO:0000256" key="4">
    <source>
        <dbReference type="ARBA" id="ARBA00023235"/>
    </source>
</evidence>
<evidence type="ECO:0000256" key="1">
    <source>
        <dbReference type="ARBA" id="ARBA00000971"/>
    </source>
</evidence>
<feature type="region of interest" description="Disordered" evidence="7">
    <location>
        <begin position="42"/>
        <end position="146"/>
    </location>
</feature>
<evidence type="ECO:0000256" key="6">
    <source>
        <dbReference type="PROSITE-ProRule" id="PRU00277"/>
    </source>
</evidence>
<feature type="compositionally biased region" description="Acidic residues" evidence="7">
    <location>
        <begin position="187"/>
        <end position="204"/>
    </location>
</feature>
<feature type="compositionally biased region" description="Acidic residues" evidence="7">
    <location>
        <begin position="61"/>
        <end position="93"/>
    </location>
</feature>
<proteinExistence type="inferred from homology"/>
<sequence length="436" mass="49542">MSDMLPLATYSLNVLPYIPTPAIDIEMPVTVRITMAALDPEALDDQKQPSTLRIVKRNPNFDDEEYDDLLNGDYDEDEMASDDEEEEEEEEEEKPAKKSKKSKGKKKDESEDEEEEEESDSDLDEEDDDDEFEEYVLATLSPKTQYQQTLDLTIAPEEEIQFIVTGSYAISLVGNYIKHPFDTPMGDMDDSEDEDGSDYDDELSDSYYNDQYSDDDAEDSDEHDLTPDEDELAPAGSVEEIEASEEEESEEEEKKSKHKKHDHHHHHDHDHDHDHEHKSKNKKRKQEEEEPKKEHKDKKVKFKKDLEEGPTKKEKAESKKADKTPKRRTLEGGVVIEDRTVGDGPAAKKGDRVGMRYIGKLKNGKVFDKNTSGKPFVFKLGRGEVIKGWDVGVAGMSVGSERRIIIPAPYAYGKQALPGIPANSELTFDVKLVSIK</sequence>
<feature type="compositionally biased region" description="Basic and acidic residues" evidence="7">
    <location>
        <begin position="285"/>
        <end position="294"/>
    </location>
</feature>
<dbReference type="Gene3D" id="2.60.120.340">
    <property type="entry name" value="Nucleoplasmin core domain"/>
    <property type="match status" value="1"/>
</dbReference>
<dbReference type="VEuPathDB" id="FungiDB:GWK60_L15455"/>
<dbReference type="Pfam" id="PF17800">
    <property type="entry name" value="NPL"/>
    <property type="match status" value="1"/>
</dbReference>
<dbReference type="VEuPathDB" id="FungiDB:B1J91_L11484g"/>
<dbReference type="PANTHER" id="PTHR43811:SF19">
    <property type="entry name" value="39 KDA FK506-BINDING NUCLEAR PROTEIN"/>
    <property type="match status" value="1"/>
</dbReference>
<dbReference type="VEuPathDB" id="FungiDB:CAGL0L11484g"/>
<dbReference type="AlphaFoldDB" id="A0A0W0E437"/>
<feature type="compositionally biased region" description="Acidic residues" evidence="7">
    <location>
        <begin position="239"/>
        <end position="251"/>
    </location>
</feature>
<dbReference type="InterPro" id="IPR001179">
    <property type="entry name" value="PPIase_FKBP_dom"/>
</dbReference>
<evidence type="ECO:0000313" key="11">
    <source>
        <dbReference type="Proteomes" id="UP000054886"/>
    </source>
</evidence>
<feature type="compositionally biased region" description="Basic residues" evidence="7">
    <location>
        <begin position="256"/>
        <end position="268"/>
    </location>
</feature>
<dbReference type="VEuPathDB" id="FungiDB:GVI51_L11429"/>
<keyword evidence="3 5" id="KW-0697">Rotamase</keyword>
<dbReference type="InterPro" id="IPR041232">
    <property type="entry name" value="NPL"/>
</dbReference>
<evidence type="ECO:0000256" key="3">
    <source>
        <dbReference type="ARBA" id="ARBA00023110"/>
    </source>
</evidence>
<feature type="region of interest" description="Disordered" evidence="7">
    <location>
        <begin position="178"/>
        <end position="327"/>
    </location>
</feature>
<reference evidence="9 11" key="1">
    <citation type="submission" date="2015-10" db="EMBL/GenBank/DDBJ databases">
        <title>Draft genomes sequences of Candida glabrata isolates 1A, 1B, 2A, 2B, 3A and 3B.</title>
        <authorList>
            <person name="Haavelsrud O.E."/>
            <person name="Gaustad P."/>
        </authorList>
    </citation>
    <scope>NUCLEOTIDE SEQUENCE [LARGE SCALE GENOMIC DNA]</scope>
    <source>
        <strain evidence="9">910700640</strain>
    </source>
</reference>
<evidence type="ECO:0000256" key="5">
    <source>
        <dbReference type="PIRNR" id="PIRNR001473"/>
    </source>
</evidence>
<dbReference type="EMBL" id="LLZZ01000122">
    <property type="protein sequence ID" value="KTB02954.1"/>
    <property type="molecule type" value="Genomic_DNA"/>
</dbReference>
<dbReference type="Proteomes" id="UP000054886">
    <property type="component" value="Unassembled WGS sequence"/>
</dbReference>
<dbReference type="EC" id="5.2.1.8" evidence="5"/>
<organism evidence="9 11">
    <name type="scientific">Candida glabrata</name>
    <name type="common">Yeast</name>
    <name type="synonym">Torulopsis glabrata</name>
    <dbReference type="NCBI Taxonomy" id="5478"/>
    <lineage>
        <taxon>Eukaryota</taxon>
        <taxon>Fungi</taxon>
        <taxon>Dikarya</taxon>
        <taxon>Ascomycota</taxon>
        <taxon>Saccharomycotina</taxon>
        <taxon>Saccharomycetes</taxon>
        <taxon>Saccharomycetales</taxon>
        <taxon>Saccharomycetaceae</taxon>
        <taxon>Nakaseomyces</taxon>
    </lineage>
</organism>
<evidence type="ECO:0000313" key="9">
    <source>
        <dbReference type="EMBL" id="KTA97915.1"/>
    </source>
</evidence>
<keyword evidence="4 5" id="KW-0413">Isomerase</keyword>
<feature type="domain" description="PPIase FKBP-type" evidence="8">
    <location>
        <begin position="350"/>
        <end position="436"/>
    </location>
</feature>
<dbReference type="PIRSF" id="PIRSF001473">
    <property type="entry name" value="FK506-bp_FPR3"/>
    <property type="match status" value="1"/>
</dbReference>
<feature type="compositionally biased region" description="Basic and acidic residues" evidence="7">
    <location>
        <begin position="303"/>
        <end position="327"/>
    </location>
</feature>
<protein>
    <recommendedName>
        <fullName evidence="5">FK506-binding protein</fullName>
        <ecNumber evidence="5">5.2.1.8</ecNumber>
    </recommendedName>
</protein>
<feature type="compositionally biased region" description="Acidic residues" evidence="7">
    <location>
        <begin position="212"/>
        <end position="232"/>
    </location>
</feature>
<dbReference type="VEuPathDB" id="FungiDB:GW608_L15477"/>
<evidence type="ECO:0000256" key="7">
    <source>
        <dbReference type="SAM" id="MobiDB-lite"/>
    </source>
</evidence>
<dbReference type="GO" id="GO:0000785">
    <property type="term" value="C:chromatin"/>
    <property type="evidence" value="ECO:0007669"/>
    <property type="project" value="TreeGrafter"/>
</dbReference>